<sequence>MTTHLITNTNSLISPSYFLTIHSAIEPKFCRNPNLMNIAYNSPHKDHRTSNHTISHTYKIINQTIKLTSFPYLKAT</sequence>
<gene>
    <name evidence="1" type="primary">Vigan.02G085200</name>
    <name evidence="1" type="ORF">VIGAN_02085200</name>
</gene>
<accession>A0A0S3RCB5</accession>
<evidence type="ECO:0000313" key="2">
    <source>
        <dbReference type="Proteomes" id="UP000291084"/>
    </source>
</evidence>
<dbReference type="AlphaFoldDB" id="A0A0S3RCB5"/>
<name>A0A0S3RCB5_PHAAN</name>
<proteinExistence type="predicted"/>
<dbReference type="Proteomes" id="UP000291084">
    <property type="component" value="Chromosome 2"/>
</dbReference>
<reference evidence="1 2" key="1">
    <citation type="journal article" date="2015" name="Sci. Rep.">
        <title>The power of single molecule real-time sequencing technology in the de novo assembly of a eukaryotic genome.</title>
        <authorList>
            <person name="Sakai H."/>
            <person name="Naito K."/>
            <person name="Ogiso-Tanaka E."/>
            <person name="Takahashi Y."/>
            <person name="Iseki K."/>
            <person name="Muto C."/>
            <person name="Satou K."/>
            <person name="Teruya K."/>
            <person name="Shiroma A."/>
            <person name="Shimoji M."/>
            <person name="Hirano T."/>
            <person name="Itoh T."/>
            <person name="Kaga A."/>
            <person name="Tomooka N."/>
        </authorList>
    </citation>
    <scope>NUCLEOTIDE SEQUENCE [LARGE SCALE GENOMIC DNA]</scope>
    <source>
        <strain evidence="2">cv. Shumari</strain>
    </source>
</reference>
<dbReference type="EMBL" id="AP015035">
    <property type="protein sequence ID" value="BAT78204.1"/>
    <property type="molecule type" value="Genomic_DNA"/>
</dbReference>
<keyword evidence="2" id="KW-1185">Reference proteome</keyword>
<organism evidence="1 2">
    <name type="scientific">Vigna angularis var. angularis</name>
    <dbReference type="NCBI Taxonomy" id="157739"/>
    <lineage>
        <taxon>Eukaryota</taxon>
        <taxon>Viridiplantae</taxon>
        <taxon>Streptophyta</taxon>
        <taxon>Embryophyta</taxon>
        <taxon>Tracheophyta</taxon>
        <taxon>Spermatophyta</taxon>
        <taxon>Magnoliopsida</taxon>
        <taxon>eudicotyledons</taxon>
        <taxon>Gunneridae</taxon>
        <taxon>Pentapetalae</taxon>
        <taxon>rosids</taxon>
        <taxon>fabids</taxon>
        <taxon>Fabales</taxon>
        <taxon>Fabaceae</taxon>
        <taxon>Papilionoideae</taxon>
        <taxon>50 kb inversion clade</taxon>
        <taxon>NPAAA clade</taxon>
        <taxon>indigoferoid/millettioid clade</taxon>
        <taxon>Phaseoleae</taxon>
        <taxon>Vigna</taxon>
    </lineage>
</organism>
<protein>
    <submittedName>
        <fullName evidence="1">Uncharacterized protein</fullName>
    </submittedName>
</protein>
<evidence type="ECO:0000313" key="1">
    <source>
        <dbReference type="EMBL" id="BAT78204.1"/>
    </source>
</evidence>